<sequence length="110" mass="12567">MVVDIIHPGLANVSKDEIREKLSKMYKADKEVIFVFGFRTCFGGGRSTGFALIYDSLEVAKKFEPKYRLVRHKLAEAKKTARKQTKERKNRAKKVRGTKKHKAAAGKKEK</sequence>
<keyword evidence="2" id="KW-1185">Reference proteome</keyword>
<reference evidence="1" key="1">
    <citation type="submission" date="2021-06" db="EMBL/GenBank/DDBJ databases">
        <authorList>
            <person name="Kallberg Y."/>
            <person name="Tangrot J."/>
            <person name="Rosling A."/>
        </authorList>
    </citation>
    <scope>NUCLEOTIDE SEQUENCE</scope>
    <source>
        <strain evidence="1">CL356</strain>
    </source>
</reference>
<dbReference type="Proteomes" id="UP000789525">
    <property type="component" value="Unassembled WGS sequence"/>
</dbReference>
<protein>
    <submittedName>
        <fullName evidence="1">14204_t:CDS:1</fullName>
    </submittedName>
</protein>
<comment type="caution">
    <text evidence="1">The sequence shown here is derived from an EMBL/GenBank/DDBJ whole genome shotgun (WGS) entry which is preliminary data.</text>
</comment>
<evidence type="ECO:0000313" key="1">
    <source>
        <dbReference type="EMBL" id="CAG8630795.1"/>
    </source>
</evidence>
<accession>A0ACA9N2P8</accession>
<dbReference type="EMBL" id="CAJVPT010018054">
    <property type="protein sequence ID" value="CAG8630795.1"/>
    <property type="molecule type" value="Genomic_DNA"/>
</dbReference>
<name>A0ACA9N2P8_9GLOM</name>
<organism evidence="1 2">
    <name type="scientific">Acaulospora colombiana</name>
    <dbReference type="NCBI Taxonomy" id="27376"/>
    <lineage>
        <taxon>Eukaryota</taxon>
        <taxon>Fungi</taxon>
        <taxon>Fungi incertae sedis</taxon>
        <taxon>Mucoromycota</taxon>
        <taxon>Glomeromycotina</taxon>
        <taxon>Glomeromycetes</taxon>
        <taxon>Diversisporales</taxon>
        <taxon>Acaulosporaceae</taxon>
        <taxon>Acaulospora</taxon>
    </lineage>
</organism>
<gene>
    <name evidence="1" type="ORF">ACOLOM_LOCUS7622</name>
</gene>
<evidence type="ECO:0000313" key="2">
    <source>
        <dbReference type="Proteomes" id="UP000789525"/>
    </source>
</evidence>
<proteinExistence type="predicted"/>